<dbReference type="EMBL" id="JRKI01000029">
    <property type="protein sequence ID" value="KIZ15845.1"/>
    <property type="molecule type" value="Genomic_DNA"/>
</dbReference>
<evidence type="ECO:0000313" key="1">
    <source>
        <dbReference type="EMBL" id="KIZ15845.1"/>
    </source>
</evidence>
<dbReference type="PATRIC" id="fig|1240678.4.peg.4546"/>
<reference evidence="1 2" key="1">
    <citation type="submission" date="2014-09" db="EMBL/GenBank/DDBJ databases">
        <title>Draft genome sequence of Streptomyces natalensis ATCC 27448, producer of the antifungal pimaricin.</title>
        <authorList>
            <person name="Mendes M.V."/>
            <person name="Beites T."/>
            <person name="Pires S."/>
            <person name="Santos C.L."/>
            <person name="Moradas-Ferreira P."/>
        </authorList>
    </citation>
    <scope>NUCLEOTIDE SEQUENCE [LARGE SCALE GENOMIC DNA]</scope>
    <source>
        <strain evidence="1 2">ATCC 27448</strain>
    </source>
</reference>
<dbReference type="RefSeq" id="WP_030063461.1">
    <property type="nucleotide sequence ID" value="NZ_JRKI01000029.1"/>
</dbReference>
<gene>
    <name evidence="1" type="ORF">SNA_21385</name>
</gene>
<keyword evidence="2" id="KW-1185">Reference proteome</keyword>
<proteinExistence type="predicted"/>
<organism evidence="1 2">
    <name type="scientific">Streptomyces natalensis ATCC 27448</name>
    <dbReference type="NCBI Taxonomy" id="1240678"/>
    <lineage>
        <taxon>Bacteria</taxon>
        <taxon>Bacillati</taxon>
        <taxon>Actinomycetota</taxon>
        <taxon>Actinomycetes</taxon>
        <taxon>Kitasatosporales</taxon>
        <taxon>Streptomycetaceae</taxon>
        <taxon>Streptomyces</taxon>
    </lineage>
</organism>
<name>A0A0D7CJ14_9ACTN</name>
<protein>
    <submittedName>
        <fullName evidence="1">Uncharacterized protein</fullName>
    </submittedName>
</protein>
<evidence type="ECO:0000313" key="2">
    <source>
        <dbReference type="Proteomes" id="UP000032458"/>
    </source>
</evidence>
<accession>A0A0D7CJ14</accession>
<dbReference type="AlphaFoldDB" id="A0A0D7CJ14"/>
<dbReference type="Proteomes" id="UP000032458">
    <property type="component" value="Unassembled WGS sequence"/>
</dbReference>
<sequence length="172" mass="18458">MTTPLEPVKEFGKLTDRVVQLSLQEIAEDLGGSDPIQTPLDASEAQALIEALLRAGGRSPEAVAAAMEGVHDHAATRRLLAELSRDAETAQLTAAVLADPPADEQMSVEHAVVSAVLLGALVSWLQTKIDIEIKRTEGKSEFRFRVTKQATSTSLLRDLARLVSRILSGPPE</sequence>
<comment type="caution">
    <text evidence="1">The sequence shown here is derived from an EMBL/GenBank/DDBJ whole genome shotgun (WGS) entry which is preliminary data.</text>
</comment>